<evidence type="ECO:0000256" key="1">
    <source>
        <dbReference type="SAM" id="MobiDB-lite"/>
    </source>
</evidence>
<organism evidence="4 5">
    <name type="scientific">Microbispora corallina</name>
    <dbReference type="NCBI Taxonomy" id="83302"/>
    <lineage>
        <taxon>Bacteria</taxon>
        <taxon>Bacillati</taxon>
        <taxon>Actinomycetota</taxon>
        <taxon>Actinomycetes</taxon>
        <taxon>Streptosporangiales</taxon>
        <taxon>Streptosporangiaceae</taxon>
        <taxon>Microbispora</taxon>
    </lineage>
</organism>
<dbReference type="InterPro" id="IPR012347">
    <property type="entry name" value="Ferritin-like"/>
</dbReference>
<evidence type="ECO:0000256" key="2">
    <source>
        <dbReference type="SAM" id="SignalP"/>
    </source>
</evidence>
<feature type="signal peptide" evidence="2">
    <location>
        <begin position="1"/>
        <end position="23"/>
    </location>
</feature>
<dbReference type="PANTHER" id="PTHR36933:SF1">
    <property type="entry name" value="SLL0788 PROTEIN"/>
    <property type="match status" value="1"/>
</dbReference>
<gene>
    <name evidence="4" type="ORF">Mco01_61470</name>
</gene>
<sequence>MKRLIVSSALLAGAGLLSGACGSADTTAHDASSMSSVPAMPTGSQPPITSPAADHNDRDVWFAQMMIPHHRQAVEMAKLAEDRAASSQVKELAQKIRAAQDPEIQTMTGWLESWGAQAPGESAMPMDHDMPGMEMPGMMSGTDMKKLEGLSGTAFDRAFLKMMIEHHQGAITMAKEEQGAGVYEPATQMAASILSSQSAEIRTMTRLLQ</sequence>
<dbReference type="Gene3D" id="1.20.1260.10">
    <property type="match status" value="1"/>
</dbReference>
<proteinExistence type="predicted"/>
<accession>A0ABQ4G800</accession>
<reference evidence="4 5" key="1">
    <citation type="submission" date="2021-01" db="EMBL/GenBank/DDBJ databases">
        <title>Whole genome shotgun sequence of Microbispora corallina NBRC 16416.</title>
        <authorList>
            <person name="Komaki H."/>
            <person name="Tamura T."/>
        </authorList>
    </citation>
    <scope>NUCLEOTIDE SEQUENCE [LARGE SCALE GENOMIC DNA]</scope>
    <source>
        <strain evidence="4 5">NBRC 16416</strain>
    </source>
</reference>
<feature type="compositionally biased region" description="Polar residues" evidence="1">
    <location>
        <begin position="25"/>
        <end position="47"/>
    </location>
</feature>
<keyword evidence="4" id="KW-0449">Lipoprotein</keyword>
<dbReference type="InterPro" id="IPR005183">
    <property type="entry name" value="DUF305_CopM-like"/>
</dbReference>
<dbReference type="Pfam" id="PF03713">
    <property type="entry name" value="DUF305"/>
    <property type="match status" value="1"/>
</dbReference>
<dbReference type="PROSITE" id="PS51257">
    <property type="entry name" value="PROKAR_LIPOPROTEIN"/>
    <property type="match status" value="1"/>
</dbReference>
<keyword evidence="2" id="KW-0732">Signal</keyword>
<dbReference type="PANTHER" id="PTHR36933">
    <property type="entry name" value="SLL0788 PROTEIN"/>
    <property type="match status" value="1"/>
</dbReference>
<name>A0ABQ4G800_9ACTN</name>
<evidence type="ECO:0000313" key="4">
    <source>
        <dbReference type="EMBL" id="GIH43147.1"/>
    </source>
</evidence>
<dbReference type="Proteomes" id="UP000603904">
    <property type="component" value="Unassembled WGS sequence"/>
</dbReference>
<keyword evidence="5" id="KW-1185">Reference proteome</keyword>
<comment type="caution">
    <text evidence="4">The sequence shown here is derived from an EMBL/GenBank/DDBJ whole genome shotgun (WGS) entry which is preliminary data.</text>
</comment>
<protein>
    <submittedName>
        <fullName evidence="4">Lipoprotein</fullName>
    </submittedName>
</protein>
<evidence type="ECO:0000313" key="5">
    <source>
        <dbReference type="Proteomes" id="UP000603904"/>
    </source>
</evidence>
<dbReference type="RefSeq" id="WP_204060292.1">
    <property type="nucleotide sequence ID" value="NZ_BAAAGP010000029.1"/>
</dbReference>
<feature type="chain" id="PRO_5047243369" evidence="2">
    <location>
        <begin position="24"/>
        <end position="209"/>
    </location>
</feature>
<dbReference type="EMBL" id="BOOC01000035">
    <property type="protein sequence ID" value="GIH43147.1"/>
    <property type="molecule type" value="Genomic_DNA"/>
</dbReference>
<evidence type="ECO:0000259" key="3">
    <source>
        <dbReference type="Pfam" id="PF03713"/>
    </source>
</evidence>
<feature type="domain" description="DUF305" evidence="3">
    <location>
        <begin position="59"/>
        <end position="208"/>
    </location>
</feature>
<feature type="region of interest" description="Disordered" evidence="1">
    <location>
        <begin position="23"/>
        <end position="55"/>
    </location>
</feature>